<proteinExistence type="predicted"/>
<reference evidence="2 3" key="1">
    <citation type="journal article" date="2015" name="Nature">
        <title>rRNA introns, odd ribosomes, and small enigmatic genomes across a large radiation of phyla.</title>
        <authorList>
            <person name="Brown C.T."/>
            <person name="Hug L.A."/>
            <person name="Thomas B.C."/>
            <person name="Sharon I."/>
            <person name="Castelle C.J."/>
            <person name="Singh A."/>
            <person name="Wilkins M.J."/>
            <person name="Williams K.H."/>
            <person name="Banfield J.F."/>
        </authorList>
    </citation>
    <scope>NUCLEOTIDE SEQUENCE [LARGE SCALE GENOMIC DNA]</scope>
</reference>
<feature type="region of interest" description="Disordered" evidence="1">
    <location>
        <begin position="28"/>
        <end position="52"/>
    </location>
</feature>
<dbReference type="PROSITE" id="PS51318">
    <property type="entry name" value="TAT"/>
    <property type="match status" value="1"/>
</dbReference>
<sequence length="239" mass="26410">MPERPELNRRKFIGVGLATIAGLFIPRNVHAQPEPNTPTQDPGPPEDTTSGIAAMPESEAAPVTMQDKALAFMHQKIKAEKLPQDANIKWSTDTTPLRTMVTGELSIQGEEDKRIEIGVYYMERPDGGFLQQQVSVRLFNTPEPIHSISPDRIQATISPYVNLEGINGDWTFYQGSRTVPSRTERTRKEGDVLYSEGVIQFGRNDNVSGNLRIQIAEHTKGTLEFTQGTGFATTLAQSG</sequence>
<dbReference type="Proteomes" id="UP000034448">
    <property type="component" value="Unassembled WGS sequence"/>
</dbReference>
<protein>
    <submittedName>
        <fullName evidence="2">Uncharacterized protein</fullName>
    </submittedName>
</protein>
<gene>
    <name evidence="2" type="ORF">US28_C0005G0003</name>
</gene>
<comment type="caution">
    <text evidence="2">The sequence shown here is derived from an EMBL/GenBank/DDBJ whole genome shotgun (WGS) entry which is preliminary data.</text>
</comment>
<evidence type="ECO:0000313" key="3">
    <source>
        <dbReference type="Proteomes" id="UP000034448"/>
    </source>
</evidence>
<organism evidence="2 3">
    <name type="scientific">Candidatus Daviesbacteria bacterium GW2011_GWA1_36_8</name>
    <dbReference type="NCBI Taxonomy" id="1618417"/>
    <lineage>
        <taxon>Bacteria</taxon>
        <taxon>Candidatus Daviesiibacteriota</taxon>
    </lineage>
</organism>
<dbReference type="EMBL" id="LBSJ01000005">
    <property type="protein sequence ID" value="KKQ16088.1"/>
    <property type="molecule type" value="Genomic_DNA"/>
</dbReference>
<dbReference type="AlphaFoldDB" id="A0A0G0FA97"/>
<dbReference type="InterPro" id="IPR006311">
    <property type="entry name" value="TAT_signal"/>
</dbReference>
<accession>A0A0G0FA97</accession>
<name>A0A0G0FA97_9BACT</name>
<evidence type="ECO:0000256" key="1">
    <source>
        <dbReference type="SAM" id="MobiDB-lite"/>
    </source>
</evidence>
<evidence type="ECO:0000313" key="2">
    <source>
        <dbReference type="EMBL" id="KKQ16088.1"/>
    </source>
</evidence>